<dbReference type="EMBL" id="AZGF01000048">
    <property type="protein sequence ID" value="KRM09258.1"/>
    <property type="molecule type" value="Genomic_DNA"/>
</dbReference>
<dbReference type="InterPro" id="IPR018076">
    <property type="entry name" value="T2SS_GspF_dom"/>
</dbReference>
<feature type="transmembrane region" description="Helical" evidence="7">
    <location>
        <begin position="268"/>
        <end position="289"/>
    </location>
</feature>
<feature type="domain" description="Type II secretion system protein GspF" evidence="8">
    <location>
        <begin position="166"/>
        <end position="287"/>
    </location>
</feature>
<keyword evidence="6 7" id="KW-0472">Membrane</keyword>
<evidence type="ECO:0000256" key="4">
    <source>
        <dbReference type="ARBA" id="ARBA00022692"/>
    </source>
</evidence>
<organism evidence="9 10">
    <name type="scientific">Paucilactobacillus suebicus DSM 5007 = KCTC 3549</name>
    <dbReference type="NCBI Taxonomy" id="1423807"/>
    <lineage>
        <taxon>Bacteria</taxon>
        <taxon>Bacillati</taxon>
        <taxon>Bacillota</taxon>
        <taxon>Bacilli</taxon>
        <taxon>Lactobacillales</taxon>
        <taxon>Lactobacillaceae</taxon>
        <taxon>Paucilactobacillus</taxon>
    </lineage>
</organism>
<feature type="domain" description="Type II secretion system protein GspF" evidence="8">
    <location>
        <begin position="2"/>
        <end position="94"/>
    </location>
</feature>
<evidence type="ECO:0000259" key="8">
    <source>
        <dbReference type="Pfam" id="PF00482"/>
    </source>
</evidence>
<keyword evidence="10" id="KW-1185">Reference proteome</keyword>
<dbReference type="STRING" id="1423807.FD16_GL001882"/>
<evidence type="ECO:0000256" key="3">
    <source>
        <dbReference type="ARBA" id="ARBA00022475"/>
    </source>
</evidence>
<keyword evidence="4 7" id="KW-0812">Transmembrane</keyword>
<dbReference type="InterPro" id="IPR003004">
    <property type="entry name" value="GspF/PilC"/>
</dbReference>
<comment type="caution">
    <text evidence="9">The sequence shown here is derived from an EMBL/GenBank/DDBJ whole genome shotgun (WGS) entry which is preliminary data.</text>
</comment>
<evidence type="ECO:0000313" key="10">
    <source>
        <dbReference type="Proteomes" id="UP000051820"/>
    </source>
</evidence>
<dbReference type="Pfam" id="PF00482">
    <property type="entry name" value="T2SSF"/>
    <property type="match status" value="2"/>
</dbReference>
<dbReference type="Gene3D" id="1.20.81.30">
    <property type="entry name" value="Type II secretion system (T2SS), domain F"/>
    <property type="match status" value="2"/>
</dbReference>
<dbReference type="PATRIC" id="fig|1423807.3.peg.1931"/>
<feature type="transmembrane region" description="Helical" evidence="7">
    <location>
        <begin position="112"/>
        <end position="133"/>
    </location>
</feature>
<reference evidence="9 10" key="1">
    <citation type="journal article" date="2015" name="Genome Announc.">
        <title>Expanding the biotechnology potential of lactobacilli through comparative genomics of 213 strains and associated genera.</title>
        <authorList>
            <person name="Sun Z."/>
            <person name="Harris H.M."/>
            <person name="McCann A."/>
            <person name="Guo C."/>
            <person name="Argimon S."/>
            <person name="Zhang W."/>
            <person name="Yang X."/>
            <person name="Jeffery I.B."/>
            <person name="Cooney J.C."/>
            <person name="Kagawa T.F."/>
            <person name="Liu W."/>
            <person name="Song Y."/>
            <person name="Salvetti E."/>
            <person name="Wrobel A."/>
            <person name="Rasinkangas P."/>
            <person name="Parkhill J."/>
            <person name="Rea M.C."/>
            <person name="O'Sullivan O."/>
            <person name="Ritari J."/>
            <person name="Douillard F.P."/>
            <person name="Paul Ross R."/>
            <person name="Yang R."/>
            <person name="Briner A.E."/>
            <person name="Felis G.E."/>
            <person name="de Vos W.M."/>
            <person name="Barrangou R."/>
            <person name="Klaenhammer T.R."/>
            <person name="Caufield P.W."/>
            <person name="Cui Y."/>
            <person name="Zhang H."/>
            <person name="O'Toole P.W."/>
        </authorList>
    </citation>
    <scope>NUCLEOTIDE SEQUENCE [LARGE SCALE GENOMIC DNA]</scope>
    <source>
        <strain evidence="9 10">DSM 5007</strain>
    </source>
</reference>
<evidence type="ECO:0000256" key="1">
    <source>
        <dbReference type="ARBA" id="ARBA00004651"/>
    </source>
</evidence>
<accession>A0A0R1VU99</accession>
<dbReference type="Proteomes" id="UP000051820">
    <property type="component" value="Unassembled WGS sequence"/>
</dbReference>
<protein>
    <submittedName>
        <fullName evidence="9">ComG operon protein 2</fullName>
    </submittedName>
</protein>
<keyword evidence="3" id="KW-1003">Cell membrane</keyword>
<dbReference type="eggNOG" id="COG1459">
    <property type="taxonomic scope" value="Bacteria"/>
</dbReference>
<comment type="subcellular location">
    <subcellularLocation>
        <location evidence="1">Cell membrane</location>
        <topology evidence="1">Multi-pass membrane protein</topology>
    </subcellularLocation>
</comment>
<dbReference type="PANTHER" id="PTHR30012:SF0">
    <property type="entry name" value="TYPE II SECRETION SYSTEM PROTEIN F-RELATED"/>
    <property type="match status" value="1"/>
</dbReference>
<keyword evidence="5 7" id="KW-1133">Transmembrane helix</keyword>
<name>A0A0R1VU99_9LACO</name>
<sequence length="296" mass="34211">MPKHKKIFNIINNKMESGELFAKSLKDFVGRDTFYQLLIAEKHGDLKESINQIGEFLRINVRQKQKLKALLQYPMMLFALLGFLMIGLKLFVFPELSEWQNEQSVNTGKLPYLSVIGWSFLIMAVLIAMYVVYKWSKSSTMNKVSLMCHLPILGKTYKLYFGYYLIANFSLLLKNGMGIKEICNLFDEYEQSSLLHQLGSELNQILEHGENPTSLIKRYPYLPEELIVFTNKGETVENLGKQLSVFSKILFSRLLKSIEHLLTMVQPILFGFVAMLIIAVYLMIMLPIYQSMKGIY</sequence>
<feature type="transmembrane region" description="Helical" evidence="7">
    <location>
        <begin position="70"/>
        <end position="92"/>
    </location>
</feature>
<evidence type="ECO:0000256" key="2">
    <source>
        <dbReference type="ARBA" id="ARBA00005745"/>
    </source>
</evidence>
<dbReference type="AlphaFoldDB" id="A0A0R1VU99"/>
<dbReference type="InterPro" id="IPR042094">
    <property type="entry name" value="T2SS_GspF_sf"/>
</dbReference>
<evidence type="ECO:0000256" key="7">
    <source>
        <dbReference type="SAM" id="Phobius"/>
    </source>
</evidence>
<dbReference type="PANTHER" id="PTHR30012">
    <property type="entry name" value="GENERAL SECRETION PATHWAY PROTEIN"/>
    <property type="match status" value="1"/>
</dbReference>
<evidence type="ECO:0000256" key="6">
    <source>
        <dbReference type="ARBA" id="ARBA00023136"/>
    </source>
</evidence>
<dbReference type="GO" id="GO:0005886">
    <property type="term" value="C:plasma membrane"/>
    <property type="evidence" value="ECO:0007669"/>
    <property type="project" value="UniProtKB-SubCell"/>
</dbReference>
<proteinExistence type="inferred from homology"/>
<comment type="similarity">
    <text evidence="2">Belongs to the GSP F family.</text>
</comment>
<evidence type="ECO:0000313" key="9">
    <source>
        <dbReference type="EMBL" id="KRM09258.1"/>
    </source>
</evidence>
<gene>
    <name evidence="9" type="ORF">FD16_GL001882</name>
</gene>
<evidence type="ECO:0000256" key="5">
    <source>
        <dbReference type="ARBA" id="ARBA00022989"/>
    </source>
</evidence>